<organism evidence="2 3">
    <name type="scientific">Effrenium voratum</name>
    <dbReference type="NCBI Taxonomy" id="2562239"/>
    <lineage>
        <taxon>Eukaryota</taxon>
        <taxon>Sar</taxon>
        <taxon>Alveolata</taxon>
        <taxon>Dinophyceae</taxon>
        <taxon>Suessiales</taxon>
        <taxon>Symbiodiniaceae</taxon>
        <taxon>Effrenium</taxon>
    </lineage>
</organism>
<comment type="caution">
    <text evidence="2">The sequence shown here is derived from an EMBL/GenBank/DDBJ whole genome shotgun (WGS) entry which is preliminary data.</text>
</comment>
<dbReference type="Proteomes" id="UP001178507">
    <property type="component" value="Unassembled WGS sequence"/>
</dbReference>
<feature type="region of interest" description="Disordered" evidence="1">
    <location>
        <begin position="125"/>
        <end position="144"/>
    </location>
</feature>
<keyword evidence="3" id="KW-1185">Reference proteome</keyword>
<gene>
    <name evidence="2" type="ORF">EVOR1521_LOCUS3734</name>
</gene>
<evidence type="ECO:0000313" key="2">
    <source>
        <dbReference type="EMBL" id="CAJ1374105.1"/>
    </source>
</evidence>
<dbReference type="AlphaFoldDB" id="A0AA36HRP8"/>
<proteinExistence type="predicted"/>
<accession>A0AA36HRP8</accession>
<feature type="compositionally biased region" description="Low complexity" evidence="1">
    <location>
        <begin position="125"/>
        <end position="140"/>
    </location>
</feature>
<sequence length="440" mass="49268">MSAGKQGMRQDAFSAFIDPALRECPNLEVVSESLCRRVLFEGGTQVAGLLDEVDIDDLEDAGENPFDSDVPWFSLWPTPSAHRSTGHSDPDRGEPKENLDLLGSCIFANRFTRLLKQEQFRTLQRSARAPRAKTPAAAKVAGGGKTSMAHKIRDKWAGVKNIEKIILNNFRDVGKGWFSIHETNQDTYRQGKLKKLLAVVKNMMQYFLEFFALDSVDDYCHGLEELCPERVEVTDLMTVQSEFEERPRPLPAKRGGSRQLLPPGRPGAAFYGVDHDDEMTDLKAGSALFLLEIKVEDKSFAYSTSSTTWRWRWSAPAGCRGGAEGFHLSGHRTDIVTNTDATVRRIFDFLGLDSNVPLPSLQSVQPEEVMETEDFTMVSENEAQDPSEEAEMLRAYAQHRLRDFARARSVRKRGVNPPLGCGFFCELEAVDVNAHMAVFL</sequence>
<evidence type="ECO:0000313" key="3">
    <source>
        <dbReference type="Proteomes" id="UP001178507"/>
    </source>
</evidence>
<protein>
    <submittedName>
        <fullName evidence="2">Uncharacterized protein</fullName>
    </submittedName>
</protein>
<name>A0AA36HRP8_9DINO</name>
<evidence type="ECO:0000256" key="1">
    <source>
        <dbReference type="SAM" id="MobiDB-lite"/>
    </source>
</evidence>
<dbReference type="EMBL" id="CAUJNA010000231">
    <property type="protein sequence ID" value="CAJ1374105.1"/>
    <property type="molecule type" value="Genomic_DNA"/>
</dbReference>
<reference evidence="2" key="1">
    <citation type="submission" date="2023-08" db="EMBL/GenBank/DDBJ databases">
        <authorList>
            <person name="Chen Y."/>
            <person name="Shah S."/>
            <person name="Dougan E. K."/>
            <person name="Thang M."/>
            <person name="Chan C."/>
        </authorList>
    </citation>
    <scope>NUCLEOTIDE SEQUENCE</scope>
</reference>